<accession>A0A7Y4KZP4</accession>
<evidence type="ECO:0000313" key="8">
    <source>
        <dbReference type="EMBL" id="MBB6565369.1"/>
    </source>
</evidence>
<feature type="transmembrane region" description="Helical" evidence="7">
    <location>
        <begin position="34"/>
        <end position="56"/>
    </location>
</feature>
<keyword evidence="4 7" id="KW-1133">Transmembrane helix</keyword>
<name>A0A7Y4KZP4_9ACTN</name>
<dbReference type="EMBL" id="JACHKF010000001">
    <property type="protein sequence ID" value="MBB6565369.1"/>
    <property type="molecule type" value="Genomic_DNA"/>
</dbReference>
<evidence type="ECO:0000313" key="11">
    <source>
        <dbReference type="Proteomes" id="UP000553957"/>
    </source>
</evidence>
<dbReference type="AlphaFoldDB" id="A0A7Y4KZP4"/>
<evidence type="ECO:0000256" key="7">
    <source>
        <dbReference type="SAM" id="Phobius"/>
    </source>
</evidence>
<feature type="transmembrane region" description="Helical" evidence="7">
    <location>
        <begin position="285"/>
        <end position="307"/>
    </location>
</feature>
<keyword evidence="5 7" id="KW-0472">Membrane</keyword>
<dbReference type="GO" id="GO:0005886">
    <property type="term" value="C:plasma membrane"/>
    <property type="evidence" value="ECO:0007669"/>
    <property type="project" value="UniProtKB-SubCell"/>
</dbReference>
<gene>
    <name evidence="8" type="ORF">HNR71_001006</name>
    <name evidence="9" type="ORF">HPO96_15430</name>
</gene>
<evidence type="ECO:0000313" key="10">
    <source>
        <dbReference type="Proteomes" id="UP000534306"/>
    </source>
</evidence>
<feature type="transmembrane region" description="Helical" evidence="7">
    <location>
        <begin position="319"/>
        <end position="341"/>
    </location>
</feature>
<feature type="region of interest" description="Disordered" evidence="6">
    <location>
        <begin position="1"/>
        <end position="24"/>
    </location>
</feature>
<dbReference type="Pfam" id="PF02653">
    <property type="entry name" value="BPD_transp_2"/>
    <property type="match status" value="1"/>
</dbReference>
<feature type="transmembrane region" description="Helical" evidence="7">
    <location>
        <begin position="198"/>
        <end position="218"/>
    </location>
</feature>
<feature type="transmembrane region" description="Helical" evidence="7">
    <location>
        <begin position="111"/>
        <end position="136"/>
    </location>
</feature>
<evidence type="ECO:0000313" key="9">
    <source>
        <dbReference type="EMBL" id="NOL41638.1"/>
    </source>
</evidence>
<keyword evidence="3 7" id="KW-0812">Transmembrane</keyword>
<protein>
    <submittedName>
        <fullName evidence="9">ABC transporter permease</fullName>
    </submittedName>
    <submittedName>
        <fullName evidence="8">Ribose transport system permease protein</fullName>
    </submittedName>
</protein>
<feature type="compositionally biased region" description="Basic and acidic residues" evidence="6">
    <location>
        <begin position="12"/>
        <end position="23"/>
    </location>
</feature>
<keyword evidence="2" id="KW-1003">Cell membrane</keyword>
<evidence type="ECO:0000256" key="2">
    <source>
        <dbReference type="ARBA" id="ARBA00022475"/>
    </source>
</evidence>
<evidence type="ECO:0000256" key="3">
    <source>
        <dbReference type="ARBA" id="ARBA00022692"/>
    </source>
</evidence>
<feature type="transmembrane region" description="Helical" evidence="7">
    <location>
        <begin position="68"/>
        <end position="91"/>
    </location>
</feature>
<proteinExistence type="predicted"/>
<feature type="transmembrane region" description="Helical" evidence="7">
    <location>
        <begin position="247"/>
        <end position="265"/>
    </location>
</feature>
<organism evidence="9 10">
    <name type="scientific">Kribbella sandramycini</name>
    <dbReference type="NCBI Taxonomy" id="60450"/>
    <lineage>
        <taxon>Bacteria</taxon>
        <taxon>Bacillati</taxon>
        <taxon>Actinomycetota</taxon>
        <taxon>Actinomycetes</taxon>
        <taxon>Propionibacteriales</taxon>
        <taxon>Kribbellaceae</taxon>
        <taxon>Kribbella</taxon>
    </lineage>
</organism>
<feature type="compositionally biased region" description="Polar residues" evidence="6">
    <location>
        <begin position="1"/>
        <end position="10"/>
    </location>
</feature>
<dbReference type="Proteomes" id="UP000553957">
    <property type="component" value="Unassembled WGS sequence"/>
</dbReference>
<evidence type="ECO:0000256" key="6">
    <source>
        <dbReference type="SAM" id="MobiDB-lite"/>
    </source>
</evidence>
<dbReference type="RefSeq" id="WP_171674131.1">
    <property type="nucleotide sequence ID" value="NZ_BAAAGT010000001.1"/>
</dbReference>
<dbReference type="GO" id="GO:0022857">
    <property type="term" value="F:transmembrane transporter activity"/>
    <property type="evidence" value="ECO:0007669"/>
    <property type="project" value="InterPro"/>
</dbReference>
<dbReference type="EMBL" id="JABJRC010000003">
    <property type="protein sequence ID" value="NOL41638.1"/>
    <property type="molecule type" value="Genomic_DNA"/>
</dbReference>
<reference evidence="9 10" key="1">
    <citation type="submission" date="2020-05" db="EMBL/GenBank/DDBJ databases">
        <title>Genome sequence of Kribbella sandramycini ATCC 39419.</title>
        <authorList>
            <person name="Maclea K.S."/>
            <person name="Fair J.L."/>
        </authorList>
    </citation>
    <scope>NUCLEOTIDE SEQUENCE [LARGE SCALE GENOMIC DNA]</scope>
    <source>
        <strain evidence="9 10">ATCC 39419</strain>
    </source>
</reference>
<evidence type="ECO:0000256" key="1">
    <source>
        <dbReference type="ARBA" id="ARBA00004651"/>
    </source>
</evidence>
<reference evidence="8 11" key="2">
    <citation type="submission" date="2020-08" db="EMBL/GenBank/DDBJ databases">
        <title>Sequencing the genomes of 1000 actinobacteria strains.</title>
        <authorList>
            <person name="Klenk H.-P."/>
        </authorList>
    </citation>
    <scope>NUCLEOTIDE SEQUENCE [LARGE SCALE GENOMIC DNA]</scope>
    <source>
        <strain evidence="8 11">DSM 15626</strain>
    </source>
</reference>
<feature type="region of interest" description="Disordered" evidence="6">
    <location>
        <begin position="353"/>
        <end position="375"/>
    </location>
</feature>
<comment type="caution">
    <text evidence="9">The sequence shown here is derived from an EMBL/GenBank/DDBJ whole genome shotgun (WGS) entry which is preliminary data.</text>
</comment>
<sequence length="375" mass="39434">MSAPVSSTATEALREDTPVEKPPRGTPWWANQRVGLLLLVVLLSALFGVLRPAFFNQQLVVFPLLRDIAMFTVVGLAQLCVLSIGHMNLAVGRMAAFSMMITGISYDLWHFTLYSGLLVGLVAGTAIGALAGWVIARTGVNSFVVTLALDFLLLGMIPLVYTSLTENAAFVTKPPGMRELRNFSLADVCIGNVCGSPAVPQLAIFAVIAMAVVGWIYARTRLGRELLMTGSSVRAAELSGIPTARRVIIAHAMSGCLAALAGFMLAVSTGSIKATIGEEFMLPSFLGPILGGTLLAGGFVSIWGTLLGTALTTVIRKGLDLLGVGLESLNIYLGLILLAALSTDRIRTLLSDRQAVASSSPPPPPKAAGSQEGER</sequence>
<dbReference type="InterPro" id="IPR001851">
    <property type="entry name" value="ABC_transp_permease"/>
</dbReference>
<dbReference type="Proteomes" id="UP000534306">
    <property type="component" value="Unassembled WGS sequence"/>
</dbReference>
<feature type="transmembrane region" description="Helical" evidence="7">
    <location>
        <begin position="143"/>
        <end position="164"/>
    </location>
</feature>
<keyword evidence="10" id="KW-1185">Reference proteome</keyword>
<evidence type="ECO:0000256" key="4">
    <source>
        <dbReference type="ARBA" id="ARBA00022989"/>
    </source>
</evidence>
<comment type="subcellular location">
    <subcellularLocation>
        <location evidence="1">Cell membrane</location>
        <topology evidence="1">Multi-pass membrane protein</topology>
    </subcellularLocation>
</comment>
<dbReference type="PANTHER" id="PTHR32196">
    <property type="entry name" value="ABC TRANSPORTER PERMEASE PROTEIN YPHD-RELATED-RELATED"/>
    <property type="match status" value="1"/>
</dbReference>
<dbReference type="CDD" id="cd06579">
    <property type="entry name" value="TM_PBP1_transp_AraH_like"/>
    <property type="match status" value="1"/>
</dbReference>
<evidence type="ECO:0000256" key="5">
    <source>
        <dbReference type="ARBA" id="ARBA00023136"/>
    </source>
</evidence>